<sequence length="90" mass="9454">LPPARADPLPQLWDFIWGESIPGIEKPQIPDGHGPHPALGAPRGPHPKGIGFFPLLFHSRAPAPGKGGEERICLSLGSIPAGNPTSRTSL</sequence>
<protein>
    <submittedName>
        <fullName evidence="2">Uncharacterized protein</fullName>
    </submittedName>
</protein>
<dbReference type="Proteomes" id="UP000694560">
    <property type="component" value="Unplaced"/>
</dbReference>
<feature type="region of interest" description="Disordered" evidence="1">
    <location>
        <begin position="24"/>
        <end position="45"/>
    </location>
</feature>
<keyword evidence="3" id="KW-1185">Reference proteome</keyword>
<dbReference type="AlphaFoldDB" id="A0A8C5X2Q9"/>
<accession>A0A8C5X2Q9</accession>
<reference evidence="2" key="1">
    <citation type="submission" date="2025-08" db="UniProtKB">
        <authorList>
            <consortium name="Ensembl"/>
        </authorList>
    </citation>
    <scope>IDENTIFICATION</scope>
</reference>
<organism evidence="2 3">
    <name type="scientific">Malurus cyaneus samueli</name>
    <dbReference type="NCBI Taxonomy" id="2593467"/>
    <lineage>
        <taxon>Eukaryota</taxon>
        <taxon>Metazoa</taxon>
        <taxon>Chordata</taxon>
        <taxon>Craniata</taxon>
        <taxon>Vertebrata</taxon>
        <taxon>Euteleostomi</taxon>
        <taxon>Archelosauria</taxon>
        <taxon>Archosauria</taxon>
        <taxon>Dinosauria</taxon>
        <taxon>Saurischia</taxon>
        <taxon>Theropoda</taxon>
        <taxon>Coelurosauria</taxon>
        <taxon>Aves</taxon>
        <taxon>Neognathae</taxon>
        <taxon>Neoaves</taxon>
        <taxon>Telluraves</taxon>
        <taxon>Australaves</taxon>
        <taxon>Passeriformes</taxon>
        <taxon>Meliphagoidea</taxon>
        <taxon>Maluridae</taxon>
        <taxon>Malurus</taxon>
    </lineage>
</organism>
<dbReference type="Ensembl" id="ENSMCST00000006712.1">
    <property type="protein sequence ID" value="ENSMCSP00000006558.1"/>
    <property type="gene ID" value="ENSMCSG00000004722.1"/>
</dbReference>
<name>A0A8C5X2Q9_9PASS</name>
<evidence type="ECO:0000313" key="2">
    <source>
        <dbReference type="Ensembl" id="ENSMCSP00000006558.1"/>
    </source>
</evidence>
<evidence type="ECO:0000313" key="3">
    <source>
        <dbReference type="Proteomes" id="UP000694560"/>
    </source>
</evidence>
<proteinExistence type="predicted"/>
<evidence type="ECO:0000256" key="1">
    <source>
        <dbReference type="SAM" id="MobiDB-lite"/>
    </source>
</evidence>
<reference evidence="2" key="2">
    <citation type="submission" date="2025-09" db="UniProtKB">
        <authorList>
            <consortium name="Ensembl"/>
        </authorList>
    </citation>
    <scope>IDENTIFICATION</scope>
</reference>